<feature type="transmembrane region" description="Helical" evidence="1">
    <location>
        <begin position="125"/>
        <end position="144"/>
    </location>
</feature>
<name>A0A8T4HAH5_9SPHI</name>
<evidence type="ECO:0000313" key="2">
    <source>
        <dbReference type="EMBL" id="MBP3943774.1"/>
    </source>
</evidence>
<gene>
    <name evidence="2" type="ORF">J5U18_09385</name>
</gene>
<dbReference type="AlphaFoldDB" id="A0A8T4HAH5"/>
<keyword evidence="1" id="KW-1133">Transmembrane helix</keyword>
<dbReference type="EMBL" id="JAGKSB010000010">
    <property type="protein sequence ID" value="MBP3943774.1"/>
    <property type="molecule type" value="Genomic_DNA"/>
</dbReference>
<keyword evidence="3" id="KW-1185">Reference proteome</keyword>
<feature type="transmembrane region" description="Helical" evidence="1">
    <location>
        <begin position="72"/>
        <end position="91"/>
    </location>
</feature>
<accession>A0A8T4HAH5</accession>
<dbReference type="RefSeq" id="WP_353547274.1">
    <property type="nucleotide sequence ID" value="NZ_JAGKSB010000010.1"/>
</dbReference>
<dbReference type="Proteomes" id="UP000679691">
    <property type="component" value="Unassembled WGS sequence"/>
</dbReference>
<organism evidence="2 3">
    <name type="scientific">Rhinopithecimicrobium faecis</name>
    <dbReference type="NCBI Taxonomy" id="2820698"/>
    <lineage>
        <taxon>Bacteria</taxon>
        <taxon>Pseudomonadati</taxon>
        <taxon>Bacteroidota</taxon>
        <taxon>Sphingobacteriia</taxon>
        <taxon>Sphingobacteriales</taxon>
        <taxon>Sphingobacteriaceae</taxon>
        <taxon>Rhinopithecimicrobium</taxon>
    </lineage>
</organism>
<evidence type="ECO:0000256" key="1">
    <source>
        <dbReference type="SAM" id="Phobius"/>
    </source>
</evidence>
<reference evidence="2" key="1">
    <citation type="submission" date="2021-03" db="EMBL/GenBank/DDBJ databases">
        <authorList>
            <person name="Lu T."/>
            <person name="Wang Q."/>
            <person name="Han X."/>
        </authorList>
    </citation>
    <scope>NUCLEOTIDE SEQUENCE</scope>
    <source>
        <strain evidence="2">WQ 2009</strain>
    </source>
</reference>
<evidence type="ECO:0008006" key="4">
    <source>
        <dbReference type="Google" id="ProtNLM"/>
    </source>
</evidence>
<comment type="caution">
    <text evidence="2">The sequence shown here is derived from an EMBL/GenBank/DDBJ whole genome shotgun (WGS) entry which is preliminary data.</text>
</comment>
<proteinExistence type="predicted"/>
<feature type="transmembrane region" description="Helical" evidence="1">
    <location>
        <begin position="98"/>
        <end position="119"/>
    </location>
</feature>
<sequence length="180" mass="20859">MKKAKKGGSTPQVVAEPQRKVDELFARLSANYTDPINRRIQIIFLPLFFFGLLGVIWLIPFPQFAFLERLGWHTFLNWASFFIALVIYLYLKLSPSLSYVVLFCIGIMSYFIVSLEMAVKTGGPNLWLVFGSVLIISFIALLIGKNREPRKLAPHDFFQLLTVGPIWLWHFVIKRFKIKY</sequence>
<evidence type="ECO:0000313" key="3">
    <source>
        <dbReference type="Proteomes" id="UP000679691"/>
    </source>
</evidence>
<protein>
    <recommendedName>
        <fullName evidence="4">DUF962 domain-containing protein</fullName>
    </recommendedName>
</protein>
<keyword evidence="1" id="KW-0812">Transmembrane</keyword>
<feature type="transmembrane region" description="Helical" evidence="1">
    <location>
        <begin position="42"/>
        <end position="60"/>
    </location>
</feature>
<keyword evidence="1" id="KW-0472">Membrane</keyword>